<dbReference type="RefSeq" id="WP_169021449.1">
    <property type="nucleotide sequence ID" value="NZ_JABBMT010000043.1"/>
</dbReference>
<dbReference type="AlphaFoldDB" id="A0A7Y0HCB5"/>
<comment type="caution">
    <text evidence="1">The sequence shown here is derived from an EMBL/GenBank/DDBJ whole genome shotgun (WGS) entry which is preliminary data.</text>
</comment>
<keyword evidence="2" id="KW-1185">Reference proteome</keyword>
<dbReference type="EMBL" id="JABBMT010000043">
    <property type="protein sequence ID" value="NMM42546.1"/>
    <property type="molecule type" value="Genomic_DNA"/>
</dbReference>
<evidence type="ECO:0000313" key="2">
    <source>
        <dbReference type="Proteomes" id="UP000570493"/>
    </source>
</evidence>
<reference evidence="1" key="1">
    <citation type="submission" date="2020-04" db="EMBL/GenBank/DDBJ databases">
        <title>Genome Sequencing for Pseudoaltermonas arctica.</title>
        <authorList>
            <person name="Elkins N.S."/>
        </authorList>
    </citation>
    <scope>NUCLEOTIDE SEQUENCE [LARGE SCALE GENOMIC DNA]</scope>
    <source>
        <strain evidence="1">NEC-BIFX-2020_0012</strain>
    </source>
</reference>
<proteinExistence type="predicted"/>
<gene>
    <name evidence="1" type="ORF">HHO47_17465</name>
</gene>
<dbReference type="Gene3D" id="3.90.980.10">
    <property type="entry name" value="DNA primase, catalytic core, N-terminal domain"/>
    <property type="match status" value="1"/>
</dbReference>
<dbReference type="InterPro" id="IPR037068">
    <property type="entry name" value="DNA_primase_core_N_sf"/>
</dbReference>
<organism evidence="1 2">
    <name type="scientific">Pseudoalteromonas arctica</name>
    <dbReference type="NCBI Taxonomy" id="394751"/>
    <lineage>
        <taxon>Bacteria</taxon>
        <taxon>Pseudomonadati</taxon>
        <taxon>Pseudomonadota</taxon>
        <taxon>Gammaproteobacteria</taxon>
        <taxon>Alteromonadales</taxon>
        <taxon>Pseudoalteromonadaceae</taxon>
        <taxon>Pseudoalteromonas</taxon>
    </lineage>
</organism>
<evidence type="ECO:0000313" key="1">
    <source>
        <dbReference type="EMBL" id="NMM42546.1"/>
    </source>
</evidence>
<protein>
    <submittedName>
        <fullName evidence="1">Uncharacterized protein</fullName>
    </submittedName>
</protein>
<dbReference type="Proteomes" id="UP000570493">
    <property type="component" value="Unassembled WGS sequence"/>
</dbReference>
<sequence>MNSIPLDSYLNVLGQINLDNLNIKQVFDYYQQRYQASTLAQQFVVSSCRIDDEFKFDLRIGLCDRSMGTNIPKARTPEGASIRGSLQRCGLIRATGHELFRGCIVIPTVDNNGSIISAVGYRIGRIRNGDKAVVYWHKPEPKAYVETGMSYAKELIHGQTYH</sequence>
<accession>A0A7Y0HCB5</accession>
<name>A0A7Y0HCB5_9GAMM</name>